<dbReference type="InterPro" id="IPR036873">
    <property type="entry name" value="Rhodanese-like_dom_sf"/>
</dbReference>
<name>A0A3B4EB75_PYGNA</name>
<proteinExistence type="predicted"/>
<organism evidence="2 3">
    <name type="scientific">Pygocentrus nattereri</name>
    <name type="common">Red-bellied piranha</name>
    <dbReference type="NCBI Taxonomy" id="42514"/>
    <lineage>
        <taxon>Eukaryota</taxon>
        <taxon>Metazoa</taxon>
        <taxon>Chordata</taxon>
        <taxon>Craniata</taxon>
        <taxon>Vertebrata</taxon>
        <taxon>Euteleostomi</taxon>
        <taxon>Actinopterygii</taxon>
        <taxon>Neopterygii</taxon>
        <taxon>Teleostei</taxon>
        <taxon>Ostariophysi</taxon>
        <taxon>Characiformes</taxon>
        <taxon>Characoidei</taxon>
        <taxon>Pygocentrus</taxon>
    </lineage>
</organism>
<dbReference type="Pfam" id="PF00581">
    <property type="entry name" value="Rhodanese"/>
    <property type="match status" value="1"/>
</dbReference>
<dbReference type="OMA" id="RARHYEG"/>
<protein>
    <recommendedName>
        <fullName evidence="1">Rhodanese domain-containing protein</fullName>
    </recommendedName>
</protein>
<keyword evidence="3" id="KW-1185">Reference proteome</keyword>
<dbReference type="Ensembl" id="ENSPNAT00000022446.2">
    <property type="protein sequence ID" value="ENSPNAP00000032481.1"/>
    <property type="gene ID" value="ENSPNAG00000020444.2"/>
</dbReference>
<reference evidence="2" key="2">
    <citation type="submission" date="2025-08" db="UniProtKB">
        <authorList>
            <consortium name="Ensembl"/>
        </authorList>
    </citation>
    <scope>IDENTIFICATION</scope>
</reference>
<reference evidence="2" key="3">
    <citation type="submission" date="2025-09" db="UniProtKB">
        <authorList>
            <consortium name="Ensembl"/>
        </authorList>
    </citation>
    <scope>IDENTIFICATION</scope>
</reference>
<feature type="domain" description="Rhodanese" evidence="1">
    <location>
        <begin position="17"/>
        <end position="116"/>
    </location>
</feature>
<sequence>MISDSVVTLEQLKAMLASRNIQLFDVRNPEEFQAGHIPTAVNIPCEGSLEESLQLPPKAFERRFQVKVPKKEDENIVFHCQTGRRSLTALEIALRLGFSRACHYAGGYSEWAEKEKQ</sequence>
<dbReference type="SMART" id="SM00450">
    <property type="entry name" value="RHOD"/>
    <property type="match status" value="1"/>
</dbReference>
<dbReference type="Proteomes" id="UP001501920">
    <property type="component" value="Chromosome 24"/>
</dbReference>
<dbReference type="Gene3D" id="3.40.250.10">
    <property type="entry name" value="Rhodanese-like domain"/>
    <property type="match status" value="1"/>
</dbReference>
<dbReference type="SUPFAM" id="SSF52821">
    <property type="entry name" value="Rhodanese/Cell cycle control phosphatase"/>
    <property type="match status" value="1"/>
</dbReference>
<evidence type="ECO:0000313" key="3">
    <source>
        <dbReference type="Proteomes" id="UP001501920"/>
    </source>
</evidence>
<dbReference type="InterPro" id="IPR001763">
    <property type="entry name" value="Rhodanese-like_dom"/>
</dbReference>
<evidence type="ECO:0000259" key="1">
    <source>
        <dbReference type="PROSITE" id="PS50206"/>
    </source>
</evidence>
<dbReference type="STRING" id="42514.ENSPNAP00000032481"/>
<dbReference type="PROSITE" id="PS50206">
    <property type="entry name" value="RHODANESE_3"/>
    <property type="match status" value="1"/>
</dbReference>
<dbReference type="AlphaFoldDB" id="A0A3B4EB75"/>
<dbReference type="PANTHER" id="PTHR44086">
    <property type="entry name" value="THIOSULFATE SULFURTRANSFERASE RDL2, MITOCHONDRIAL-RELATED"/>
    <property type="match status" value="1"/>
</dbReference>
<reference evidence="2 3" key="1">
    <citation type="submission" date="2020-10" db="EMBL/GenBank/DDBJ databases">
        <title>Pygocentrus nattereri (red-bellied piranha) genome, fPygNat1, primary haplotype.</title>
        <authorList>
            <person name="Myers G."/>
            <person name="Meyer A."/>
            <person name="Karagic N."/>
            <person name="Pippel M."/>
            <person name="Winkler S."/>
            <person name="Tracey A."/>
            <person name="Wood J."/>
            <person name="Formenti G."/>
            <person name="Howe K."/>
            <person name="Fedrigo O."/>
            <person name="Jarvis E.D."/>
        </authorList>
    </citation>
    <scope>NUCLEOTIDE SEQUENCE [LARGE SCALE GENOMIC DNA]</scope>
</reference>
<dbReference type="GeneTree" id="ENSGT00940000165845"/>
<accession>A0A3B4EB75</accession>
<dbReference type="PANTHER" id="PTHR44086:SF4">
    <property type="entry name" value="THIOSULFATE SULFURTRANSFERASE_RHODANESE-LIKE DOMAIN-CONTAINING PROTEIN 1-RELATED"/>
    <property type="match status" value="1"/>
</dbReference>
<evidence type="ECO:0000313" key="2">
    <source>
        <dbReference type="Ensembl" id="ENSPNAP00000032481.1"/>
    </source>
</evidence>